<name>A0A4S3TL56_9EURY</name>
<dbReference type="GO" id="GO:0061630">
    <property type="term" value="F:ubiquitin protein ligase activity"/>
    <property type="evidence" value="ECO:0007669"/>
    <property type="project" value="UniProtKB-EC"/>
</dbReference>
<keyword evidence="6" id="KW-0479">Metal-binding</keyword>
<dbReference type="GO" id="GO:0016567">
    <property type="term" value="P:protein ubiquitination"/>
    <property type="evidence" value="ECO:0007669"/>
    <property type="project" value="InterPro"/>
</dbReference>
<comment type="catalytic activity">
    <reaction evidence="1">
        <text>S-ubiquitinyl-[E2 ubiquitin-conjugating enzyme]-L-cysteine + [acceptor protein]-L-lysine = [E2 ubiquitin-conjugating enzyme]-L-cysteine + N(6)-ubiquitinyl-[acceptor protein]-L-lysine.</text>
        <dbReference type="EC" id="2.3.2.27"/>
    </reaction>
</comment>
<comment type="caution">
    <text evidence="15">The sequence shown here is derived from an EMBL/GenBank/DDBJ whole genome shotgun (WGS) entry which is preliminary data.</text>
</comment>
<sequence>MVLHRSVVQPPLPAATITGLDIIALVLLLHVWVLVAGLATWQDDARTGVEWVDRRVHMSPRLYGALMLLAVLVVWLPFAVGQFPIGGDGVLRRRRSVLFVFTAGGLLVGAGFYFLGGVLTNLRLFLTVSRTEPVDAATVDAGRVLVSGRIEALTEPLEAPISDAESVCYQLSGTRTTFQESSTFDPLASGGRSTDSTQTTGSSQRRSSDPIASLAEGSEQLTDRRRPFALRDDSGRVVVDPTDAQLRLERSASAAVPGDEPTPRGIVSALRETSGLERTDRDWVYHEATLEPGEAVTVVGVADVDAESPSIPNETADLPVITAGKTASEFVLTPGCEHQMGCHVRRTICGCAIAGVGLIGGGSWILWTLAGHL</sequence>
<evidence type="ECO:0000256" key="1">
    <source>
        <dbReference type="ARBA" id="ARBA00000900"/>
    </source>
</evidence>
<keyword evidence="10 13" id="KW-1133">Transmembrane helix</keyword>
<evidence type="ECO:0000256" key="10">
    <source>
        <dbReference type="ARBA" id="ARBA00022989"/>
    </source>
</evidence>
<evidence type="ECO:0000256" key="7">
    <source>
        <dbReference type="ARBA" id="ARBA00022771"/>
    </source>
</evidence>
<keyword evidence="7" id="KW-0863">Zinc-finger</keyword>
<gene>
    <name evidence="15" type="ORF">D8Y22_18675</name>
</gene>
<keyword evidence="9" id="KW-0862">Zinc</keyword>
<feature type="transmembrane region" description="Helical" evidence="13">
    <location>
        <begin position="20"/>
        <end position="41"/>
    </location>
</feature>
<dbReference type="OrthoDB" id="170690at2157"/>
<accession>A0A4S3TL56</accession>
<keyword evidence="11 13" id="KW-0472">Membrane</keyword>
<evidence type="ECO:0000259" key="14">
    <source>
        <dbReference type="Pfam" id="PF12483"/>
    </source>
</evidence>
<protein>
    <recommendedName>
        <fullName evidence="3">RING-type E3 ubiquitin transferase</fullName>
        <ecNumber evidence="3">2.3.2.27</ecNumber>
    </recommendedName>
</protein>
<evidence type="ECO:0000256" key="4">
    <source>
        <dbReference type="ARBA" id="ARBA00022679"/>
    </source>
</evidence>
<feature type="region of interest" description="Disordered" evidence="12">
    <location>
        <begin position="180"/>
        <end position="211"/>
    </location>
</feature>
<dbReference type="GO" id="GO:0016020">
    <property type="term" value="C:membrane"/>
    <property type="evidence" value="ECO:0007669"/>
    <property type="project" value="UniProtKB-SubCell"/>
</dbReference>
<evidence type="ECO:0000256" key="6">
    <source>
        <dbReference type="ARBA" id="ARBA00022723"/>
    </source>
</evidence>
<dbReference type="EMBL" id="RBZW01000066">
    <property type="protein sequence ID" value="THE63328.1"/>
    <property type="molecule type" value="Genomic_DNA"/>
</dbReference>
<evidence type="ECO:0000256" key="12">
    <source>
        <dbReference type="SAM" id="MobiDB-lite"/>
    </source>
</evidence>
<feature type="transmembrane region" description="Helical" evidence="13">
    <location>
        <begin position="97"/>
        <end position="120"/>
    </location>
</feature>
<evidence type="ECO:0000313" key="15">
    <source>
        <dbReference type="EMBL" id="THE63328.1"/>
    </source>
</evidence>
<evidence type="ECO:0000313" key="16">
    <source>
        <dbReference type="Proteomes" id="UP000318864"/>
    </source>
</evidence>
<feature type="transmembrane region" description="Helical" evidence="13">
    <location>
        <begin position="348"/>
        <end position="367"/>
    </location>
</feature>
<evidence type="ECO:0000256" key="9">
    <source>
        <dbReference type="ARBA" id="ARBA00022833"/>
    </source>
</evidence>
<evidence type="ECO:0000256" key="8">
    <source>
        <dbReference type="ARBA" id="ARBA00022786"/>
    </source>
</evidence>
<proteinExistence type="predicted"/>
<evidence type="ECO:0000256" key="11">
    <source>
        <dbReference type="ARBA" id="ARBA00023136"/>
    </source>
</evidence>
<organism evidence="15 16">
    <name type="scientific">Salinadaptatus halalkaliphilus</name>
    <dbReference type="NCBI Taxonomy" id="2419781"/>
    <lineage>
        <taxon>Archaea</taxon>
        <taxon>Methanobacteriati</taxon>
        <taxon>Methanobacteriota</taxon>
        <taxon>Stenosarchaea group</taxon>
        <taxon>Halobacteria</taxon>
        <taxon>Halobacteriales</taxon>
        <taxon>Natrialbaceae</taxon>
        <taxon>Salinadaptatus</taxon>
    </lineage>
</organism>
<dbReference type="RefSeq" id="WP_141466174.1">
    <property type="nucleotide sequence ID" value="NZ_RBZW01000066.1"/>
</dbReference>
<dbReference type="InterPro" id="IPR022170">
    <property type="entry name" value="MUL1-like"/>
</dbReference>
<keyword evidence="8" id="KW-0833">Ubl conjugation pathway</keyword>
<dbReference type="Proteomes" id="UP000318864">
    <property type="component" value="Unassembled WGS sequence"/>
</dbReference>
<comment type="subcellular location">
    <subcellularLocation>
        <location evidence="2">Membrane</location>
        <topology evidence="2">Multi-pass membrane protein</topology>
    </subcellularLocation>
</comment>
<feature type="compositionally biased region" description="Low complexity" evidence="12">
    <location>
        <begin position="189"/>
        <end position="205"/>
    </location>
</feature>
<keyword evidence="16" id="KW-1185">Reference proteome</keyword>
<dbReference type="AlphaFoldDB" id="A0A4S3TL56"/>
<keyword evidence="4" id="KW-0808">Transferase</keyword>
<evidence type="ECO:0000256" key="3">
    <source>
        <dbReference type="ARBA" id="ARBA00012483"/>
    </source>
</evidence>
<keyword evidence="5 13" id="KW-0812">Transmembrane</keyword>
<evidence type="ECO:0000256" key="13">
    <source>
        <dbReference type="SAM" id="Phobius"/>
    </source>
</evidence>
<dbReference type="EC" id="2.3.2.27" evidence="3"/>
<evidence type="ECO:0000256" key="2">
    <source>
        <dbReference type="ARBA" id="ARBA00004141"/>
    </source>
</evidence>
<reference evidence="15 16" key="1">
    <citation type="submission" date="2018-10" db="EMBL/GenBank/DDBJ databases">
        <title>Natronolimnobius sp. XQ-INN 246 isolated from Inner Mongolia Autonomous Region of China.</title>
        <authorList>
            <person name="Xue Q."/>
        </authorList>
    </citation>
    <scope>NUCLEOTIDE SEQUENCE [LARGE SCALE GENOMIC DNA]</scope>
    <source>
        <strain evidence="15 16">XQ-INN 246</strain>
    </source>
</reference>
<dbReference type="GO" id="GO:0008270">
    <property type="term" value="F:zinc ion binding"/>
    <property type="evidence" value="ECO:0007669"/>
    <property type="project" value="UniProtKB-KW"/>
</dbReference>
<feature type="domain" description="E3 Ubiquitin ligase MUL1-like" evidence="14">
    <location>
        <begin position="223"/>
        <end position="355"/>
    </location>
</feature>
<feature type="transmembrane region" description="Helical" evidence="13">
    <location>
        <begin position="62"/>
        <end position="85"/>
    </location>
</feature>
<evidence type="ECO:0000256" key="5">
    <source>
        <dbReference type="ARBA" id="ARBA00022692"/>
    </source>
</evidence>
<dbReference type="Pfam" id="PF12483">
    <property type="entry name" value="GIDE"/>
    <property type="match status" value="1"/>
</dbReference>